<dbReference type="Proteomes" id="UP000001542">
    <property type="component" value="Unassembled WGS sequence"/>
</dbReference>
<name>A2DPQ8_TRIV3</name>
<evidence type="ECO:0000313" key="1">
    <source>
        <dbReference type="EMBL" id="EAY17658.1"/>
    </source>
</evidence>
<reference evidence="1" key="1">
    <citation type="submission" date="2006-10" db="EMBL/GenBank/DDBJ databases">
        <authorList>
            <person name="Amadeo P."/>
            <person name="Zhao Q."/>
            <person name="Wortman J."/>
            <person name="Fraser-Liggett C."/>
            <person name="Carlton J."/>
        </authorList>
    </citation>
    <scope>NUCLEOTIDE SEQUENCE</scope>
    <source>
        <strain evidence="1">G3</strain>
    </source>
</reference>
<evidence type="ECO:0000313" key="2">
    <source>
        <dbReference type="Proteomes" id="UP000001542"/>
    </source>
</evidence>
<keyword evidence="2" id="KW-1185">Reference proteome</keyword>
<organism evidence="1 2">
    <name type="scientific">Trichomonas vaginalis (strain ATCC PRA-98 / G3)</name>
    <dbReference type="NCBI Taxonomy" id="412133"/>
    <lineage>
        <taxon>Eukaryota</taxon>
        <taxon>Metamonada</taxon>
        <taxon>Parabasalia</taxon>
        <taxon>Trichomonadida</taxon>
        <taxon>Trichomonadidae</taxon>
        <taxon>Trichomonas</taxon>
    </lineage>
</organism>
<protein>
    <submittedName>
        <fullName evidence="1">Uncharacterized protein</fullName>
    </submittedName>
</protein>
<proteinExistence type="predicted"/>
<dbReference type="OrthoDB" id="432528at2759"/>
<reference evidence="1" key="2">
    <citation type="journal article" date="2007" name="Science">
        <title>Draft genome sequence of the sexually transmitted pathogen Trichomonas vaginalis.</title>
        <authorList>
            <person name="Carlton J.M."/>
            <person name="Hirt R.P."/>
            <person name="Silva J.C."/>
            <person name="Delcher A.L."/>
            <person name="Schatz M."/>
            <person name="Zhao Q."/>
            <person name="Wortman J.R."/>
            <person name="Bidwell S.L."/>
            <person name="Alsmark U.C.M."/>
            <person name="Besteiro S."/>
            <person name="Sicheritz-Ponten T."/>
            <person name="Noel C.J."/>
            <person name="Dacks J.B."/>
            <person name="Foster P.G."/>
            <person name="Simillion C."/>
            <person name="Van de Peer Y."/>
            <person name="Miranda-Saavedra D."/>
            <person name="Barton G.J."/>
            <person name="Westrop G.D."/>
            <person name="Mueller S."/>
            <person name="Dessi D."/>
            <person name="Fiori P.L."/>
            <person name="Ren Q."/>
            <person name="Paulsen I."/>
            <person name="Zhang H."/>
            <person name="Bastida-Corcuera F.D."/>
            <person name="Simoes-Barbosa A."/>
            <person name="Brown M.T."/>
            <person name="Hayes R.D."/>
            <person name="Mukherjee M."/>
            <person name="Okumura C.Y."/>
            <person name="Schneider R."/>
            <person name="Smith A.J."/>
            <person name="Vanacova S."/>
            <person name="Villalvazo M."/>
            <person name="Haas B.J."/>
            <person name="Pertea M."/>
            <person name="Feldblyum T.V."/>
            <person name="Utterback T.R."/>
            <person name="Shu C.L."/>
            <person name="Osoegawa K."/>
            <person name="de Jong P.J."/>
            <person name="Hrdy I."/>
            <person name="Horvathova L."/>
            <person name="Zubacova Z."/>
            <person name="Dolezal P."/>
            <person name="Malik S.B."/>
            <person name="Logsdon J.M. Jr."/>
            <person name="Henze K."/>
            <person name="Gupta A."/>
            <person name="Wang C.C."/>
            <person name="Dunne R.L."/>
            <person name="Upcroft J.A."/>
            <person name="Upcroft P."/>
            <person name="White O."/>
            <person name="Salzberg S.L."/>
            <person name="Tang P."/>
            <person name="Chiu C.-H."/>
            <person name="Lee Y.-S."/>
            <person name="Embley T.M."/>
            <person name="Coombs G.H."/>
            <person name="Mottram J.C."/>
            <person name="Tachezy J."/>
            <person name="Fraser-Liggett C.M."/>
            <person name="Johnson P.J."/>
        </authorList>
    </citation>
    <scope>NUCLEOTIDE SEQUENCE [LARGE SCALE GENOMIC DNA]</scope>
    <source>
        <strain evidence="1">G3</strain>
    </source>
</reference>
<dbReference type="InParanoid" id="A2DPQ8"/>
<dbReference type="VEuPathDB" id="TrichDB:TVAGG3_0934670"/>
<dbReference type="RefSeq" id="XP_001329793.1">
    <property type="nucleotide sequence ID" value="XM_001329758.1"/>
</dbReference>
<sequence length="98" mass="11283">MKNDIIPAIKDEIVQAVKNDIIPAIKDEIVQAVKNDIIPAMKDQLKETSKEANKINAIENDVKDLKAFKRRQESFYICEYFKPQENTQVLDHTPLSNK</sequence>
<accession>A2DPQ8</accession>
<dbReference type="SMR" id="A2DPQ8"/>
<gene>
    <name evidence="1" type="ORF">TVAG_235400</name>
</gene>
<dbReference type="AlphaFoldDB" id="A2DPQ8"/>
<dbReference type="KEGG" id="tva:4775675"/>
<dbReference type="VEuPathDB" id="TrichDB:TVAG_235400"/>
<dbReference type="EMBL" id="DS113228">
    <property type="protein sequence ID" value="EAY17658.1"/>
    <property type="molecule type" value="Genomic_DNA"/>
</dbReference>